<keyword evidence="1" id="KW-0472">Membrane</keyword>
<dbReference type="Proteomes" id="UP000244929">
    <property type="component" value="Chromosome"/>
</dbReference>
<feature type="transmembrane region" description="Helical" evidence="1">
    <location>
        <begin position="59"/>
        <end position="80"/>
    </location>
</feature>
<dbReference type="AlphaFoldDB" id="A0A2S1QWJ5"/>
<organism evidence="2 3">
    <name type="scientific">Flavobacterium album</name>
    <dbReference type="NCBI Taxonomy" id="2175091"/>
    <lineage>
        <taxon>Bacteria</taxon>
        <taxon>Pseudomonadati</taxon>
        <taxon>Bacteroidota</taxon>
        <taxon>Flavobacteriia</taxon>
        <taxon>Flavobacteriales</taxon>
        <taxon>Flavobacteriaceae</taxon>
        <taxon>Flavobacterium</taxon>
    </lineage>
</organism>
<protein>
    <submittedName>
        <fullName evidence="2">Uncharacterized protein</fullName>
    </submittedName>
</protein>
<evidence type="ECO:0000313" key="3">
    <source>
        <dbReference type="Proteomes" id="UP000244929"/>
    </source>
</evidence>
<keyword evidence="3" id="KW-1185">Reference proteome</keyword>
<dbReference type="RefSeq" id="WP_108777459.1">
    <property type="nucleotide sequence ID" value="NZ_CP029186.1"/>
</dbReference>
<dbReference type="OrthoDB" id="1493360at2"/>
<evidence type="ECO:0000256" key="1">
    <source>
        <dbReference type="SAM" id="Phobius"/>
    </source>
</evidence>
<dbReference type="EMBL" id="CP029186">
    <property type="protein sequence ID" value="AWH84753.1"/>
    <property type="molecule type" value="Genomic_DNA"/>
</dbReference>
<reference evidence="2 3" key="1">
    <citation type="submission" date="2018-04" db="EMBL/GenBank/DDBJ databases">
        <title>Genome sequencing of Flavobacterium sp. HYN0059.</title>
        <authorList>
            <person name="Yi H."/>
            <person name="Baek C."/>
        </authorList>
    </citation>
    <scope>NUCLEOTIDE SEQUENCE [LARGE SCALE GENOMIC DNA]</scope>
    <source>
        <strain evidence="2 3">HYN0059</strain>
    </source>
</reference>
<feature type="transmembrane region" description="Helical" evidence="1">
    <location>
        <begin position="27"/>
        <end position="47"/>
    </location>
</feature>
<feature type="transmembrane region" description="Helical" evidence="1">
    <location>
        <begin position="208"/>
        <end position="226"/>
    </location>
</feature>
<evidence type="ECO:0000313" key="2">
    <source>
        <dbReference type="EMBL" id="AWH84753.1"/>
    </source>
</evidence>
<sequence>MEKETEGEDYRYRGLFWIITSNKILEIYVWILLSFLVAGRPLFYGFNYGFQEKNFFLEFYTEILSSILVLLFPFLFKLIYDEFPFEYIRNKKKQSLKIIKNQETSKDSKNDEELDQGAYDDIALDNNDQIIIDSVAYPEIEDLHILNTYLINAQRVSDKIYNRTNAYLLIGCLIAFAGVLFFYFQAATIHTTIKPDDDNFYSKLFVEYLPRIGTLIFVETIAFFFLRQYRLTMEEFRYYEAIKRQRENQYAVFKLINDYKDKPELFEKLISYCEFTSNPNKFMQGETNSIIEVEKIIPKDTEIFDKFLELFKLYKK</sequence>
<name>A0A2S1QWJ5_9FLAO</name>
<gene>
    <name evidence="2" type="ORF">HYN59_06285</name>
</gene>
<keyword evidence="1" id="KW-0812">Transmembrane</keyword>
<dbReference type="KEGG" id="falb:HYN59_06285"/>
<proteinExistence type="predicted"/>
<feature type="transmembrane region" description="Helical" evidence="1">
    <location>
        <begin position="166"/>
        <end position="188"/>
    </location>
</feature>
<accession>A0A2S1QWJ5</accession>
<keyword evidence="1" id="KW-1133">Transmembrane helix</keyword>